<evidence type="ECO:0000313" key="1">
    <source>
        <dbReference type="EMBL" id="TFJ27840.1"/>
    </source>
</evidence>
<dbReference type="PANTHER" id="PTHR40658:SF3">
    <property type="entry name" value="CLBS_DFSB FAMILY FOUR-HELIX BUNDLE PROTEIN"/>
    <property type="match status" value="1"/>
</dbReference>
<sequence length="176" mass="20876">MKNYETKQDLLDEIKKKHEKYDSEFDAIPEALKNTRIEEVDRTPSENLSYQIGWIQLLLSWETAEQKGLHVTTPTPDYKWNNLGGLYQSFYDKYGNLPLAAQRKLLQDSLTELYTLIESFSDDELFLPNQRSWATTKAMWPVWKWIHINTVAPFTNFRTKIRKWKKSVLIEKTLDN</sequence>
<dbReference type="InterPro" id="IPR034660">
    <property type="entry name" value="DinB/YfiT-like"/>
</dbReference>
<accession>A0A7Z8CZS0</accession>
<organism evidence="1 2">
    <name type="scientific">Carnobacterium divergens</name>
    <name type="common">Lactobacillus divergens</name>
    <dbReference type="NCBI Taxonomy" id="2748"/>
    <lineage>
        <taxon>Bacteria</taxon>
        <taxon>Bacillati</taxon>
        <taxon>Bacillota</taxon>
        <taxon>Bacilli</taxon>
        <taxon>Lactobacillales</taxon>
        <taxon>Carnobacteriaceae</taxon>
        <taxon>Carnobacterium</taxon>
    </lineage>
</organism>
<dbReference type="AlphaFoldDB" id="A0A7Z8CZS0"/>
<dbReference type="Gene3D" id="1.20.120.450">
    <property type="entry name" value="dinb family like domain"/>
    <property type="match status" value="1"/>
</dbReference>
<protein>
    <submittedName>
        <fullName evidence="1">Cytoplasmic protein</fullName>
    </submittedName>
</protein>
<dbReference type="EMBL" id="NRPP01000008">
    <property type="protein sequence ID" value="TFJ27840.1"/>
    <property type="molecule type" value="Genomic_DNA"/>
</dbReference>
<evidence type="ECO:0000313" key="2">
    <source>
        <dbReference type="Proteomes" id="UP000297938"/>
    </source>
</evidence>
<dbReference type="PANTHER" id="PTHR40658">
    <property type="match status" value="1"/>
</dbReference>
<gene>
    <name evidence="1" type="ORF">CKN69_04720</name>
</gene>
<proteinExistence type="predicted"/>
<dbReference type="PIRSF" id="PIRSF031551">
    <property type="entry name" value="DUF1706"/>
    <property type="match status" value="1"/>
</dbReference>
<name>A0A7Z8CZS0_CARDV</name>
<dbReference type="Pfam" id="PF08020">
    <property type="entry name" value="DUF1706"/>
    <property type="match status" value="1"/>
</dbReference>
<dbReference type="RefSeq" id="WP_135025830.1">
    <property type="nucleotide sequence ID" value="NZ_JBFUWK010000004.1"/>
</dbReference>
<reference evidence="1 2" key="1">
    <citation type="journal article" date="2018" name="Int. J. Food Microbiol.">
        <title>Growth of Carnobacterium spp. isolated from chilled vacuum-packaged meat under relevant acidic conditions.</title>
        <authorList>
            <person name="Zhang P."/>
            <person name="Badoni M."/>
            <person name="Ganzle M."/>
            <person name="Yang X."/>
        </authorList>
    </citation>
    <scope>NUCLEOTIDE SEQUENCE [LARGE SCALE GENOMIC DNA]</scope>
    <source>
        <strain evidence="1 2">B2</strain>
    </source>
</reference>
<comment type="caution">
    <text evidence="1">The sequence shown here is derived from an EMBL/GenBank/DDBJ whole genome shotgun (WGS) entry which is preliminary data.</text>
</comment>
<dbReference type="InterPro" id="IPR012550">
    <property type="entry name" value="DUF1706"/>
</dbReference>
<dbReference type="Proteomes" id="UP000297938">
    <property type="component" value="Unassembled WGS sequence"/>
</dbReference>